<dbReference type="EMBL" id="JBHSBM010000016">
    <property type="protein sequence ID" value="MFC4058940.1"/>
    <property type="molecule type" value="Genomic_DNA"/>
</dbReference>
<keyword evidence="3" id="KW-1185">Reference proteome</keyword>
<dbReference type="Proteomes" id="UP001595850">
    <property type="component" value="Unassembled WGS sequence"/>
</dbReference>
<evidence type="ECO:0000256" key="1">
    <source>
        <dbReference type="SAM" id="MobiDB-lite"/>
    </source>
</evidence>
<feature type="region of interest" description="Disordered" evidence="1">
    <location>
        <begin position="47"/>
        <end position="131"/>
    </location>
</feature>
<gene>
    <name evidence="2" type="ORF">ACFOWE_11575</name>
</gene>
<accession>A0ABV8I4W4</accession>
<evidence type="ECO:0000313" key="3">
    <source>
        <dbReference type="Proteomes" id="UP001595850"/>
    </source>
</evidence>
<name>A0ABV8I4W4_9ACTN</name>
<organism evidence="2 3">
    <name type="scientific">Planomonospora corallina</name>
    <dbReference type="NCBI Taxonomy" id="1806052"/>
    <lineage>
        <taxon>Bacteria</taxon>
        <taxon>Bacillati</taxon>
        <taxon>Actinomycetota</taxon>
        <taxon>Actinomycetes</taxon>
        <taxon>Streptosporangiales</taxon>
        <taxon>Streptosporangiaceae</taxon>
        <taxon>Planomonospora</taxon>
    </lineage>
</organism>
<comment type="caution">
    <text evidence="2">The sequence shown here is derived from an EMBL/GenBank/DDBJ whole genome shotgun (WGS) entry which is preliminary data.</text>
</comment>
<evidence type="ECO:0000313" key="2">
    <source>
        <dbReference type="EMBL" id="MFC4058940.1"/>
    </source>
</evidence>
<proteinExistence type="predicted"/>
<reference evidence="3" key="1">
    <citation type="journal article" date="2019" name="Int. J. Syst. Evol. Microbiol.">
        <title>The Global Catalogue of Microorganisms (GCM) 10K type strain sequencing project: providing services to taxonomists for standard genome sequencing and annotation.</title>
        <authorList>
            <consortium name="The Broad Institute Genomics Platform"/>
            <consortium name="The Broad Institute Genome Sequencing Center for Infectious Disease"/>
            <person name="Wu L."/>
            <person name="Ma J."/>
        </authorList>
    </citation>
    <scope>NUCLEOTIDE SEQUENCE [LARGE SCALE GENOMIC DNA]</scope>
    <source>
        <strain evidence="3">TBRC 4489</strain>
    </source>
</reference>
<dbReference type="RefSeq" id="WP_377287264.1">
    <property type="nucleotide sequence ID" value="NZ_JBHSBM010000016.1"/>
</dbReference>
<sequence length="131" mass="14323">MSEDELAGVVAYALHRGLSRRPDIHAEVMDDLTPAERDEVARACDRHAERVRRITGTTGPKAPRPVGNHERDAGHHGHTHAGSARTGDDLLGRGPRGCGPEAPVRADRPVNGLRRLQRRRGRGGRIPYRPG</sequence>
<protein>
    <submittedName>
        <fullName evidence="2">Uncharacterized protein</fullName>
    </submittedName>
</protein>